<evidence type="ECO:0000313" key="3">
    <source>
        <dbReference type="EMBL" id="MCP9292212.1"/>
    </source>
</evidence>
<proteinExistence type="predicted"/>
<comment type="caution">
    <text evidence="3">The sequence shown here is derived from an EMBL/GenBank/DDBJ whole genome shotgun (WGS) entry which is preliminary data.</text>
</comment>
<feature type="domain" description="DUF4350" evidence="2">
    <location>
        <begin position="72"/>
        <end position="229"/>
    </location>
</feature>
<feature type="transmembrane region" description="Helical" evidence="1">
    <location>
        <begin position="7"/>
        <end position="25"/>
    </location>
</feature>
<evidence type="ECO:0000259" key="2">
    <source>
        <dbReference type="Pfam" id="PF14258"/>
    </source>
</evidence>
<keyword evidence="4" id="KW-1185">Reference proteome</keyword>
<protein>
    <recommendedName>
        <fullName evidence="2">DUF4350 domain-containing protein</fullName>
    </recommendedName>
</protein>
<keyword evidence="1" id="KW-1133">Transmembrane helix</keyword>
<dbReference type="Proteomes" id="UP001139125">
    <property type="component" value="Unassembled WGS sequence"/>
</dbReference>
<dbReference type="InterPro" id="IPR025646">
    <property type="entry name" value="DUF4350"/>
</dbReference>
<accession>A0A9X2RG82</accession>
<dbReference type="EMBL" id="JANDBC010000002">
    <property type="protein sequence ID" value="MCP9292212.1"/>
    <property type="molecule type" value="Genomic_DNA"/>
</dbReference>
<keyword evidence="1" id="KW-0812">Transmembrane</keyword>
<sequence length="400" mass="46198">MFKKERTYYFILGGLIFIYVLAQILRPKPLNWTESYSSEDKIPYGGYLMHALLPAAFPDDEISLNQSPIFEYSDSTNPQKNWIFINKSFGIDRWETDILLSQVEQGASVFIAARTFEQAFKDSLDIGTYLNNPLLAGGSMLDEDTARVNFTNPRLKEKSGFPYYRSTTETYFFKVDSTLKVTSLGVNDEGNPNFIRVQFGEGELFLHSNPTLFTNYFVRDESGADYALKALSYLPERETIWDEYYKDVRLAGGSVVRYVVSEEHLSWAWFISLSGVLLFMVFRAKRKQRIIPTIETPKNSSIEFARTIGSLYLEKGDHKLIADKKIRFFFDYIRSNLGLDTSEIDDELKHDIALRSGIEEIEIQGLFDLIDKISGQHDLTQKELKLLTERIDQFYNQSQR</sequence>
<dbReference type="AlphaFoldDB" id="A0A9X2RG82"/>
<dbReference type="RefSeq" id="WP_255135087.1">
    <property type="nucleotide sequence ID" value="NZ_JANDBC010000002.1"/>
</dbReference>
<evidence type="ECO:0000313" key="4">
    <source>
        <dbReference type="Proteomes" id="UP001139125"/>
    </source>
</evidence>
<dbReference type="Pfam" id="PF14258">
    <property type="entry name" value="DUF4350"/>
    <property type="match status" value="1"/>
</dbReference>
<gene>
    <name evidence="3" type="ORF">NM125_11560</name>
</gene>
<reference evidence="3" key="1">
    <citation type="submission" date="2022-06" db="EMBL/GenBank/DDBJ databases">
        <title>Gracilimonas sp. CAU 1638 isolated from sea sediment.</title>
        <authorList>
            <person name="Kim W."/>
        </authorList>
    </citation>
    <scope>NUCLEOTIDE SEQUENCE</scope>
    <source>
        <strain evidence="3">CAU 1638</strain>
    </source>
</reference>
<name>A0A9X2RG82_9BACT</name>
<keyword evidence="1" id="KW-0472">Membrane</keyword>
<organism evidence="3 4">
    <name type="scientific">Gracilimonas sediminicola</name>
    <dbReference type="NCBI Taxonomy" id="2952158"/>
    <lineage>
        <taxon>Bacteria</taxon>
        <taxon>Pseudomonadati</taxon>
        <taxon>Balneolota</taxon>
        <taxon>Balneolia</taxon>
        <taxon>Balneolales</taxon>
        <taxon>Balneolaceae</taxon>
        <taxon>Gracilimonas</taxon>
    </lineage>
</organism>
<feature type="transmembrane region" description="Helical" evidence="1">
    <location>
        <begin position="264"/>
        <end position="282"/>
    </location>
</feature>
<evidence type="ECO:0000256" key="1">
    <source>
        <dbReference type="SAM" id="Phobius"/>
    </source>
</evidence>